<protein>
    <recommendedName>
        <fullName evidence="3">Helicase</fullName>
    </recommendedName>
</protein>
<dbReference type="OrthoDB" id="8246499at2"/>
<proteinExistence type="predicted"/>
<gene>
    <name evidence="1" type="ORF">N180_02435</name>
</gene>
<reference evidence="1 2" key="1">
    <citation type="journal article" date="1992" name="Int. J. Syst. Bacteriol.">
        <title>Sphingobacterium antarcticus sp. nov. a Psychrotrophic Bacterium from the Soils of Schirmacher Oasis, Antarctica.</title>
        <authorList>
            <person name="Shivaji S."/>
            <person name="Ray M.K."/>
            <person name="Rao N.S."/>
            <person name="Saiserr L."/>
            <person name="Jagannadham M.V."/>
            <person name="Kumar G.S."/>
            <person name="Reddy G."/>
            <person name="Bhargava P.M."/>
        </authorList>
    </citation>
    <scope>NUCLEOTIDE SEQUENCE [LARGE SCALE GENOMIC DNA]</scope>
    <source>
        <strain evidence="1 2">4BY</strain>
    </source>
</reference>
<evidence type="ECO:0000313" key="2">
    <source>
        <dbReference type="Proteomes" id="UP000028007"/>
    </source>
</evidence>
<accession>A0A081PCT9</accession>
<dbReference type="AlphaFoldDB" id="A0A081PCT9"/>
<comment type="caution">
    <text evidence="1">The sequence shown here is derived from an EMBL/GenBank/DDBJ whole genome shotgun (WGS) entry which is preliminary data.</text>
</comment>
<dbReference type="eggNOG" id="ENOG50335HK">
    <property type="taxonomic scope" value="Bacteria"/>
</dbReference>
<evidence type="ECO:0000313" key="1">
    <source>
        <dbReference type="EMBL" id="KEQ28512.1"/>
    </source>
</evidence>
<dbReference type="EMBL" id="JNFF01000116">
    <property type="protein sequence ID" value="KEQ28512.1"/>
    <property type="molecule type" value="Genomic_DNA"/>
</dbReference>
<organism evidence="1 2">
    <name type="scientific">Pedobacter antarcticus 4BY</name>
    <dbReference type="NCBI Taxonomy" id="1358423"/>
    <lineage>
        <taxon>Bacteria</taxon>
        <taxon>Pseudomonadati</taxon>
        <taxon>Bacteroidota</taxon>
        <taxon>Sphingobacteriia</taxon>
        <taxon>Sphingobacteriales</taxon>
        <taxon>Sphingobacteriaceae</taxon>
        <taxon>Pedobacter</taxon>
    </lineage>
</organism>
<dbReference type="RefSeq" id="WP_051760245.1">
    <property type="nucleotide sequence ID" value="NZ_JNFF01000116.1"/>
</dbReference>
<keyword evidence="2" id="KW-1185">Reference proteome</keyword>
<sequence>MKKGMHFSQLISDEQNKTHFIKNAGLAKPALLNELGTSNIKLNEYAYQIINSERFNPEGLSSSITIIECALADLGLTGGGNFSEINAAIVKFDLCACPVEFGTYIRLAYLEQAESNVETVNQNPHGALTIFSKPLFENEDFPRGLYLRNFNNAKWLRGYCCSDDYIWTSDARMIFQIKHPDK</sequence>
<evidence type="ECO:0008006" key="3">
    <source>
        <dbReference type="Google" id="ProtNLM"/>
    </source>
</evidence>
<dbReference type="Proteomes" id="UP000028007">
    <property type="component" value="Unassembled WGS sequence"/>
</dbReference>
<name>A0A081PCT9_9SPHI</name>